<reference evidence="5 6" key="1">
    <citation type="submission" date="2016-08" db="EMBL/GenBank/DDBJ databases">
        <title>Novel Firmicutes and Novel Genomes.</title>
        <authorList>
            <person name="Poppleton D.I."/>
            <person name="Gribaldo S."/>
        </authorList>
    </citation>
    <scope>NUCLEOTIDE SEQUENCE [LARGE SCALE GENOMIC DNA]</scope>
    <source>
        <strain evidence="5 6">CTT3</strain>
    </source>
</reference>
<dbReference type="InterPro" id="IPR027417">
    <property type="entry name" value="P-loop_NTPase"/>
</dbReference>
<dbReference type="Proteomes" id="UP000284177">
    <property type="component" value="Unassembled WGS sequence"/>
</dbReference>
<dbReference type="Gene3D" id="3.40.50.300">
    <property type="entry name" value="P-loop containing nucleotide triphosphate hydrolases"/>
    <property type="match status" value="1"/>
</dbReference>
<dbReference type="OrthoDB" id="9773137at2"/>
<dbReference type="InterPro" id="IPR002716">
    <property type="entry name" value="PIN_dom"/>
</dbReference>
<dbReference type="PANTHER" id="PTHR30473:SF2">
    <property type="entry name" value="PIN DOMAIN-CONTAINING PROTEIN"/>
    <property type="match status" value="1"/>
</dbReference>
<evidence type="ECO:0000313" key="6">
    <source>
        <dbReference type="Proteomes" id="UP000284177"/>
    </source>
</evidence>
<dbReference type="InterPro" id="IPR003714">
    <property type="entry name" value="PhoH"/>
</dbReference>
<organism evidence="5 6">
    <name type="scientific">Thermohalobacter berrensis</name>
    <dbReference type="NCBI Taxonomy" id="99594"/>
    <lineage>
        <taxon>Bacteria</taxon>
        <taxon>Bacillati</taxon>
        <taxon>Bacillota</taxon>
        <taxon>Tissierellia</taxon>
        <taxon>Tissierellales</taxon>
        <taxon>Thermohalobacteraceae</taxon>
        <taxon>Thermohalobacter</taxon>
    </lineage>
</organism>
<protein>
    <recommendedName>
        <fullName evidence="4">PIN domain-containing protein</fullName>
    </recommendedName>
</protein>
<comment type="caution">
    <text evidence="5">The sequence shown here is derived from an EMBL/GenBank/DDBJ whole genome shotgun (WGS) entry which is preliminary data.</text>
</comment>
<dbReference type="FunFam" id="3.40.50.1010:FF:000007">
    <property type="entry name" value="PhoH family protein"/>
    <property type="match status" value="1"/>
</dbReference>
<evidence type="ECO:0000313" key="5">
    <source>
        <dbReference type="EMBL" id="RKD32980.1"/>
    </source>
</evidence>
<keyword evidence="1" id="KW-0547">Nucleotide-binding</keyword>
<dbReference type="Pfam" id="PF13638">
    <property type="entry name" value="PIN_4"/>
    <property type="match status" value="1"/>
</dbReference>
<dbReference type="SUPFAM" id="SSF88723">
    <property type="entry name" value="PIN domain-like"/>
    <property type="match status" value="1"/>
</dbReference>
<dbReference type="InterPro" id="IPR051451">
    <property type="entry name" value="PhoH2-like"/>
</dbReference>
<gene>
    <name evidence="5" type="ORF">BET03_10215</name>
</gene>
<evidence type="ECO:0000256" key="3">
    <source>
        <dbReference type="ARBA" id="ARBA00046345"/>
    </source>
</evidence>
<dbReference type="Pfam" id="PF02562">
    <property type="entry name" value="PhoH"/>
    <property type="match status" value="1"/>
</dbReference>
<accession>A0A419T609</accession>
<dbReference type="GO" id="GO:0005829">
    <property type="term" value="C:cytosol"/>
    <property type="evidence" value="ECO:0007669"/>
    <property type="project" value="TreeGrafter"/>
</dbReference>
<evidence type="ECO:0000256" key="2">
    <source>
        <dbReference type="ARBA" id="ARBA00022840"/>
    </source>
</evidence>
<sequence length="444" mass="50533">MKKIYVLDTSVLLEDPNSLFVFEDNDVIIPAVVLEELDKKKRLGDEIGRNARKVSRTLDKLREKGDISNGITLDGGGTIRIELNHKHLGNVKEYFHEINNDNRIIAVALNLKIEEEKKENPNKVVMVSKDVLVRIKADALGIPSEDYLSDKIVQFNDMYIGYVTIDVPPSFIDEFYSKGFLDTSIEPFNRYKFYPHQFAILKDQLGSSQSALSYYNPRDKVIEPLRINEREIWGIYPRNVQQKMAFELLLDDSIPLVTLTGRAGTGKTLLALAAGLYKTEELGLYKRLLVARPIVPMGNEIGFLPGDKDEKIRPWMQPIYDNLEFIFDANKEDSIDDIVVGLKRLHVEALTFIRGRTIPNQFIIIDEAQNLTKHEVKTIVSRVGENSKIVLVGDPEQIDHPYLDSANNGLTYVVEKFKEYIEAGHVNFEKGERSRLAQLAAEIL</sequence>
<evidence type="ECO:0000256" key="1">
    <source>
        <dbReference type="ARBA" id="ARBA00022741"/>
    </source>
</evidence>
<evidence type="ECO:0000259" key="4">
    <source>
        <dbReference type="SMART" id="SM00670"/>
    </source>
</evidence>
<name>A0A419T609_9FIRM</name>
<comment type="similarity">
    <text evidence="3">In the N-terminal section; belongs to the PINc/VapC protein family.</text>
</comment>
<dbReference type="PANTHER" id="PTHR30473">
    <property type="entry name" value="PROTEIN PHOH"/>
    <property type="match status" value="1"/>
</dbReference>
<dbReference type="GO" id="GO:0005524">
    <property type="term" value="F:ATP binding"/>
    <property type="evidence" value="ECO:0007669"/>
    <property type="project" value="UniProtKB-KW"/>
</dbReference>
<dbReference type="InterPro" id="IPR029060">
    <property type="entry name" value="PIN-like_dom_sf"/>
</dbReference>
<dbReference type="AlphaFoldDB" id="A0A419T609"/>
<dbReference type="SUPFAM" id="SSF52540">
    <property type="entry name" value="P-loop containing nucleoside triphosphate hydrolases"/>
    <property type="match status" value="1"/>
</dbReference>
<dbReference type="EMBL" id="MCIB01000008">
    <property type="protein sequence ID" value="RKD32980.1"/>
    <property type="molecule type" value="Genomic_DNA"/>
</dbReference>
<dbReference type="RefSeq" id="WP_120168177.1">
    <property type="nucleotide sequence ID" value="NZ_MCIB01000008.1"/>
</dbReference>
<keyword evidence="2" id="KW-0067">ATP-binding</keyword>
<dbReference type="CDD" id="cd09883">
    <property type="entry name" value="PIN_VapC_PhoHL-ATPase"/>
    <property type="match status" value="1"/>
</dbReference>
<dbReference type="FunFam" id="3.40.50.300:FF:000013">
    <property type="entry name" value="PhoH family ATPase"/>
    <property type="match status" value="1"/>
</dbReference>
<dbReference type="Gene3D" id="3.40.50.1010">
    <property type="entry name" value="5'-nuclease"/>
    <property type="match status" value="1"/>
</dbReference>
<feature type="domain" description="PIN" evidence="4">
    <location>
        <begin position="3"/>
        <end position="135"/>
    </location>
</feature>
<dbReference type="SMART" id="SM00670">
    <property type="entry name" value="PINc"/>
    <property type="match status" value="1"/>
</dbReference>
<proteinExistence type="inferred from homology"/>
<keyword evidence="6" id="KW-1185">Reference proteome</keyword>